<feature type="transmembrane region" description="Helical" evidence="1">
    <location>
        <begin position="37"/>
        <end position="56"/>
    </location>
</feature>
<dbReference type="Pfam" id="PF02698">
    <property type="entry name" value="DUF218"/>
    <property type="match status" value="1"/>
</dbReference>
<dbReference type="RefSeq" id="WP_268044124.1">
    <property type="nucleotide sequence ID" value="NZ_CP104064.1"/>
</dbReference>
<evidence type="ECO:0000313" key="3">
    <source>
        <dbReference type="EMBL" id="WAH36743.1"/>
    </source>
</evidence>
<protein>
    <submittedName>
        <fullName evidence="3">YdcF family protein</fullName>
    </submittedName>
</protein>
<dbReference type="Gene3D" id="3.40.50.620">
    <property type="entry name" value="HUPs"/>
    <property type="match status" value="1"/>
</dbReference>
<dbReference type="Proteomes" id="UP001164803">
    <property type="component" value="Chromosome"/>
</dbReference>
<keyword evidence="4" id="KW-1185">Reference proteome</keyword>
<feature type="domain" description="DUF218" evidence="2">
    <location>
        <begin position="76"/>
        <end position="245"/>
    </location>
</feature>
<dbReference type="PANTHER" id="PTHR30336">
    <property type="entry name" value="INNER MEMBRANE PROTEIN, PROBABLE PERMEASE"/>
    <property type="match status" value="1"/>
</dbReference>
<proteinExistence type="predicted"/>
<keyword evidence="1" id="KW-1133">Transmembrane helix</keyword>
<gene>
    <name evidence="3" type="ORF">NZD86_21635</name>
</gene>
<sequence length="255" mass="27479">MFYILKVIQHLILPPGLFVVLAIIVAARIYKTARKAAFALFGIAAFIYVCSAPMVADALLHPLEQRYTQPKNPSGDVIVVLGASFSVGTPSFEGTGNLTGDSAARVLAAARLQKQLHIPIIVSGGPLEHVGGESVSFASIARHDLNGIGVASNQIYLDQESRNTQENAVNTKVILDNHKFKHPILITSAYHMERSVLDFQRIGIAVTPFPTDYEVSSQGQPYDVAWLPSADGLSLAEIALKEYLGILATNMGIRG</sequence>
<evidence type="ECO:0000313" key="4">
    <source>
        <dbReference type="Proteomes" id="UP001164803"/>
    </source>
</evidence>
<feature type="transmembrane region" description="Helical" evidence="1">
    <location>
        <begin position="12"/>
        <end position="30"/>
    </location>
</feature>
<keyword evidence="1" id="KW-0472">Membrane</keyword>
<dbReference type="PANTHER" id="PTHR30336:SF4">
    <property type="entry name" value="ENVELOPE BIOGENESIS FACTOR ELYC"/>
    <property type="match status" value="1"/>
</dbReference>
<evidence type="ECO:0000259" key="2">
    <source>
        <dbReference type="Pfam" id="PF02698"/>
    </source>
</evidence>
<keyword evidence="1" id="KW-0812">Transmembrane</keyword>
<name>A0ABY6Z1H1_9BACL</name>
<dbReference type="InterPro" id="IPR014729">
    <property type="entry name" value="Rossmann-like_a/b/a_fold"/>
</dbReference>
<dbReference type="CDD" id="cd06259">
    <property type="entry name" value="YdcF-like"/>
    <property type="match status" value="1"/>
</dbReference>
<evidence type="ECO:0000256" key="1">
    <source>
        <dbReference type="SAM" id="Phobius"/>
    </source>
</evidence>
<accession>A0ABY6Z1H1</accession>
<dbReference type="InterPro" id="IPR051599">
    <property type="entry name" value="Cell_Envelope_Assoc"/>
</dbReference>
<reference evidence="3" key="1">
    <citation type="submission" date="2022-08" db="EMBL/GenBank/DDBJ databases">
        <title>Alicyclobacillus dauci DSM2870, complete genome.</title>
        <authorList>
            <person name="Wang Q."/>
            <person name="Cai R."/>
            <person name="Wang Z."/>
        </authorList>
    </citation>
    <scope>NUCLEOTIDE SEQUENCE</scope>
    <source>
        <strain evidence="3">DSM 28700</strain>
    </source>
</reference>
<dbReference type="InterPro" id="IPR003848">
    <property type="entry name" value="DUF218"/>
</dbReference>
<organism evidence="3 4">
    <name type="scientific">Alicyclobacillus dauci</name>
    <dbReference type="NCBI Taxonomy" id="1475485"/>
    <lineage>
        <taxon>Bacteria</taxon>
        <taxon>Bacillati</taxon>
        <taxon>Bacillota</taxon>
        <taxon>Bacilli</taxon>
        <taxon>Bacillales</taxon>
        <taxon>Alicyclobacillaceae</taxon>
        <taxon>Alicyclobacillus</taxon>
    </lineage>
</organism>
<dbReference type="EMBL" id="CP104064">
    <property type="protein sequence ID" value="WAH36743.1"/>
    <property type="molecule type" value="Genomic_DNA"/>
</dbReference>